<sequence>MKKLVIFGVLLSLFSCKKEAKITSLDTAKKDSTAAKPEKVMAPELHKELYGIWTGSFYPDIMRNPDDESGETKKISIKIDRITADTVWAQSIVSGNQRPLIGKVSGDGSKVSFILDEPGNKKDDGRFEMMTRNDSLIGKWTAYNPSGVKSPYKKLDLAQKQFVYNPNFMLSKDAEYVDWATPKEKKEVYKDDDGKTQTYTQQVYRSASDEIYKINSSTQKLTEAKLKNLRKLDLEILRNTIFARHGYSFKKPTYRNFFEYTDWYVPVSNNVDKDLSPLEKENASLLSRMEKYAKDSYDSYGR</sequence>
<dbReference type="InterPro" id="IPR038434">
    <property type="entry name" value="YARHG_sf"/>
</dbReference>
<dbReference type="STRING" id="238.BBD35_05900"/>
<dbReference type="InterPro" id="IPR025582">
    <property type="entry name" value="YARHG_dom"/>
</dbReference>
<dbReference type="Pfam" id="PF13308">
    <property type="entry name" value="YARHG"/>
    <property type="match status" value="1"/>
</dbReference>
<gene>
    <name evidence="2" type="ORF">BMF97_16735</name>
</gene>
<reference evidence="2 3" key="1">
    <citation type="submission" date="2016-11" db="EMBL/GenBank/DDBJ databases">
        <title>Genome sequence and comparative genomic analysis of clinical strain Elizabethkingia meningoseptica 61421 PRCM.</title>
        <authorList>
            <person name="Wang M."/>
            <person name="Hu S."/>
            <person name="Cao L."/>
            <person name="Jiang T."/>
            <person name="Zhou Y."/>
            <person name="Ming D."/>
        </authorList>
    </citation>
    <scope>NUCLEOTIDE SEQUENCE [LARGE SCALE GENOMIC DNA]</scope>
    <source>
        <strain evidence="2 3">61421 PRCM</strain>
    </source>
</reference>
<dbReference type="Gene3D" id="1.20.58.1690">
    <property type="match status" value="1"/>
</dbReference>
<keyword evidence="2" id="KW-0418">Kinase</keyword>
<name>A0A1V3TW67_ELIME</name>
<dbReference type="SMART" id="SM01324">
    <property type="entry name" value="YARHG"/>
    <property type="match status" value="1"/>
</dbReference>
<comment type="caution">
    <text evidence="2">The sequence shown here is derived from an EMBL/GenBank/DDBJ whole genome shotgun (WGS) entry which is preliminary data.</text>
</comment>
<organism evidence="2 3">
    <name type="scientific">Elizabethkingia meningoseptica</name>
    <name type="common">Chryseobacterium meningosepticum</name>
    <dbReference type="NCBI Taxonomy" id="238"/>
    <lineage>
        <taxon>Bacteria</taxon>
        <taxon>Pseudomonadati</taxon>
        <taxon>Bacteroidota</taxon>
        <taxon>Flavobacteriia</taxon>
        <taxon>Flavobacteriales</taxon>
        <taxon>Weeksellaceae</taxon>
        <taxon>Elizabethkingia</taxon>
    </lineage>
</organism>
<dbReference type="AlphaFoldDB" id="A0A1V3TW67"/>
<feature type="domain" description="YARHG" evidence="1">
    <location>
        <begin position="209"/>
        <end position="291"/>
    </location>
</feature>
<protein>
    <submittedName>
        <fullName evidence="2">Serine/threonine protein kinase</fullName>
    </submittedName>
</protein>
<dbReference type="Proteomes" id="UP000188947">
    <property type="component" value="Unassembled WGS sequence"/>
</dbReference>
<keyword evidence="2" id="KW-0808">Transferase</keyword>
<evidence type="ECO:0000313" key="2">
    <source>
        <dbReference type="EMBL" id="OOH93122.1"/>
    </source>
</evidence>
<keyword evidence="3" id="KW-1185">Reference proteome</keyword>
<dbReference type="GO" id="GO:0004674">
    <property type="term" value="F:protein serine/threonine kinase activity"/>
    <property type="evidence" value="ECO:0007669"/>
    <property type="project" value="UniProtKB-KW"/>
</dbReference>
<dbReference type="eggNOG" id="ENOG502ZAUR">
    <property type="taxonomic scope" value="Bacteria"/>
</dbReference>
<proteinExistence type="predicted"/>
<dbReference type="PROSITE" id="PS51257">
    <property type="entry name" value="PROKAR_LIPOPROTEIN"/>
    <property type="match status" value="1"/>
</dbReference>
<dbReference type="OrthoDB" id="353549at2"/>
<evidence type="ECO:0000313" key="3">
    <source>
        <dbReference type="Proteomes" id="UP000188947"/>
    </source>
</evidence>
<accession>A0A1V3TW67</accession>
<keyword evidence="2" id="KW-0723">Serine/threonine-protein kinase</keyword>
<dbReference type="RefSeq" id="WP_069215149.1">
    <property type="nucleotide sequence ID" value="NZ_CP016378.1"/>
</dbReference>
<evidence type="ECO:0000259" key="1">
    <source>
        <dbReference type="SMART" id="SM01324"/>
    </source>
</evidence>
<dbReference type="EMBL" id="MPOG01000019">
    <property type="protein sequence ID" value="OOH93122.1"/>
    <property type="molecule type" value="Genomic_DNA"/>
</dbReference>